<proteinExistence type="predicted"/>
<accession>A0ACC1SFL9</accession>
<name>A0ACC1SFL9_9APHY</name>
<evidence type="ECO:0000313" key="1">
    <source>
        <dbReference type="EMBL" id="KAJ3538632.1"/>
    </source>
</evidence>
<protein>
    <submittedName>
        <fullName evidence="1">Uncharacterized protein</fullName>
    </submittedName>
</protein>
<comment type="caution">
    <text evidence="1">The sequence shown here is derived from an EMBL/GenBank/DDBJ whole genome shotgun (WGS) entry which is preliminary data.</text>
</comment>
<dbReference type="Proteomes" id="UP001148662">
    <property type="component" value="Unassembled WGS sequence"/>
</dbReference>
<gene>
    <name evidence="1" type="ORF">NM688_g6488</name>
</gene>
<reference evidence="1" key="1">
    <citation type="submission" date="2022-07" db="EMBL/GenBank/DDBJ databases">
        <title>Genome Sequence of Phlebia brevispora.</title>
        <authorList>
            <person name="Buettner E."/>
        </authorList>
    </citation>
    <scope>NUCLEOTIDE SEQUENCE</scope>
    <source>
        <strain evidence="1">MPL23</strain>
    </source>
</reference>
<organism evidence="1 2">
    <name type="scientific">Phlebia brevispora</name>
    <dbReference type="NCBI Taxonomy" id="194682"/>
    <lineage>
        <taxon>Eukaryota</taxon>
        <taxon>Fungi</taxon>
        <taxon>Dikarya</taxon>
        <taxon>Basidiomycota</taxon>
        <taxon>Agaricomycotina</taxon>
        <taxon>Agaricomycetes</taxon>
        <taxon>Polyporales</taxon>
        <taxon>Meruliaceae</taxon>
        <taxon>Phlebia</taxon>
    </lineage>
</organism>
<keyword evidence="2" id="KW-1185">Reference proteome</keyword>
<evidence type="ECO:0000313" key="2">
    <source>
        <dbReference type="Proteomes" id="UP001148662"/>
    </source>
</evidence>
<dbReference type="EMBL" id="JANHOG010001345">
    <property type="protein sequence ID" value="KAJ3538632.1"/>
    <property type="molecule type" value="Genomic_DNA"/>
</dbReference>
<sequence length="302" mass="32484">MSQSQVATVEVVHDSHSSTPAGSLSIRAGYPPSPVLDNPAPKTREKAEDVELAVLSRLGNNSGSQTVPESITGTPPSMPVNAAKTARIQFATLCCALYLVGWNDGTTGPLLPRIQSNYQVGYAVVSLIYIFNCLGFVVAALAMVRLTDKFGFGAVMVIGSVTQAVGYSLESPAPPFPVFVLGYAINGFGIALQYLISLGLSVIVTVLHVIVFRFKTQEQCLRESEQLRESYASSAANEQNQRNKYRQIFRLKEVYFLACFILIYVGTAVTIGGWTVTYIIDVRHGGSSSGYVSSGFFGGMPT</sequence>